<comment type="caution">
    <text evidence="1">The sequence shown here is derived from an EMBL/GenBank/DDBJ whole genome shotgun (WGS) entry which is preliminary data.</text>
</comment>
<dbReference type="EMBL" id="JAKGSG010000034">
    <property type="protein sequence ID" value="MCF4121702.1"/>
    <property type="molecule type" value="Genomic_DNA"/>
</dbReference>
<dbReference type="AlphaFoldDB" id="A0AA41QEK1"/>
<dbReference type="RefSeq" id="WP_236089499.1">
    <property type="nucleotide sequence ID" value="NZ_JAKGSG010000034.1"/>
</dbReference>
<organism evidence="1 2">
    <name type="scientific">Antribacter soli</name>
    <dbReference type="NCBI Taxonomy" id="2910976"/>
    <lineage>
        <taxon>Bacteria</taxon>
        <taxon>Bacillati</taxon>
        <taxon>Actinomycetota</taxon>
        <taxon>Actinomycetes</taxon>
        <taxon>Micrococcales</taxon>
        <taxon>Promicromonosporaceae</taxon>
        <taxon>Antribacter</taxon>
    </lineage>
</organism>
<name>A0AA41QEK1_9MICO</name>
<gene>
    <name evidence="1" type="ORF">L1785_11985</name>
</gene>
<evidence type="ECO:0000313" key="2">
    <source>
        <dbReference type="Proteomes" id="UP001165405"/>
    </source>
</evidence>
<proteinExistence type="predicted"/>
<accession>A0AA41QEK1</accession>
<sequence length="146" mass="16173">MTHETGSVAAQLSRPQLATVTYFPLGYEGDDGTYDIEDWDYEIGHVPTMGLALRTTDGAEFFICWEQAEWDFGVAFWEGPPRLIPSARDAAVTVEDHPHWRSRRAEPSGATSRVLQNANIGACSSSFMVLDGPARRLGRQSNAPMR</sequence>
<protein>
    <submittedName>
        <fullName evidence="1">Uncharacterized protein</fullName>
    </submittedName>
</protein>
<reference evidence="1" key="1">
    <citation type="submission" date="2022-01" db="EMBL/GenBank/DDBJ databases">
        <title>Antribacter sp. nov., isolated from Guizhou of China.</title>
        <authorList>
            <person name="Chengliang C."/>
            <person name="Ya Z."/>
        </authorList>
    </citation>
    <scope>NUCLEOTIDE SEQUENCE</scope>
    <source>
        <strain evidence="1">KLBMP 9083</strain>
    </source>
</reference>
<keyword evidence="2" id="KW-1185">Reference proteome</keyword>
<dbReference type="Proteomes" id="UP001165405">
    <property type="component" value="Unassembled WGS sequence"/>
</dbReference>
<evidence type="ECO:0000313" key="1">
    <source>
        <dbReference type="EMBL" id="MCF4121702.1"/>
    </source>
</evidence>